<evidence type="ECO:0000256" key="5">
    <source>
        <dbReference type="ARBA" id="ARBA00023136"/>
    </source>
</evidence>
<dbReference type="OrthoDB" id="9766690at2"/>
<dbReference type="EMBL" id="FOSL01000031">
    <property type="protein sequence ID" value="SFL09887.1"/>
    <property type="molecule type" value="Genomic_DNA"/>
</dbReference>
<protein>
    <submittedName>
        <fullName evidence="7">Sodium:dicarboxylate symporter family protein</fullName>
    </submittedName>
</protein>
<dbReference type="GO" id="GO:0070778">
    <property type="term" value="P:L-aspartate transmembrane transport"/>
    <property type="evidence" value="ECO:0007669"/>
    <property type="project" value="TreeGrafter"/>
</dbReference>
<dbReference type="InterPro" id="IPR036458">
    <property type="entry name" value="Na:dicarbo_symporter_sf"/>
</dbReference>
<accession>A0A1I4EZ88</accession>
<name>A0A1I4EZ88_9HYPH</name>
<feature type="transmembrane region" description="Helical" evidence="6">
    <location>
        <begin position="21"/>
        <end position="40"/>
    </location>
</feature>
<gene>
    <name evidence="7" type="ORF">SAMN04488498_13130</name>
</gene>
<reference evidence="7 8" key="1">
    <citation type="submission" date="2016-10" db="EMBL/GenBank/DDBJ databases">
        <authorList>
            <person name="Varghese N."/>
            <person name="Submissions S."/>
        </authorList>
    </citation>
    <scope>NUCLEOTIDE SEQUENCE [LARGE SCALE GENOMIC DNA]</scope>
    <source>
        <strain evidence="7 8">DSM 21822</strain>
    </source>
</reference>
<keyword evidence="5 6" id="KW-0472">Membrane</keyword>
<dbReference type="InterPro" id="IPR001991">
    <property type="entry name" value="Na-dicarboxylate_symporter"/>
</dbReference>
<dbReference type="AlphaFoldDB" id="A0A1I4EZ88"/>
<dbReference type="PANTHER" id="PTHR42865">
    <property type="entry name" value="PROTON/GLUTAMATE-ASPARTATE SYMPORTER"/>
    <property type="match status" value="1"/>
</dbReference>
<sequence>MLSPQICSANPAPRKPLYAQLYLQVLAAITLGIALGHFYPELGEILKPLGEAYIKLVKMIIALVVFLTIAIRIAGMNDLQKVGRVAGKAMVYFVTFSTLALIVGLIVANVVQPGA</sequence>
<dbReference type="Proteomes" id="UP000323300">
    <property type="component" value="Unassembled WGS sequence"/>
</dbReference>
<dbReference type="GO" id="GO:0015366">
    <property type="term" value="F:malate:proton symporter activity"/>
    <property type="evidence" value="ECO:0007669"/>
    <property type="project" value="TreeGrafter"/>
</dbReference>
<keyword evidence="8" id="KW-1185">Reference proteome</keyword>
<dbReference type="GO" id="GO:0015141">
    <property type="term" value="F:succinate transmembrane transporter activity"/>
    <property type="evidence" value="ECO:0007669"/>
    <property type="project" value="TreeGrafter"/>
</dbReference>
<dbReference type="SUPFAM" id="SSF118215">
    <property type="entry name" value="Proton glutamate symport protein"/>
    <property type="match status" value="1"/>
</dbReference>
<keyword evidence="4 6" id="KW-1133">Transmembrane helix</keyword>
<proteinExistence type="predicted"/>
<evidence type="ECO:0000313" key="8">
    <source>
        <dbReference type="Proteomes" id="UP000323300"/>
    </source>
</evidence>
<dbReference type="GO" id="GO:0005886">
    <property type="term" value="C:plasma membrane"/>
    <property type="evidence" value="ECO:0007669"/>
    <property type="project" value="TreeGrafter"/>
</dbReference>
<organism evidence="7 8">
    <name type="scientific">Neomesorhizobium albiziae</name>
    <dbReference type="NCBI Taxonomy" id="335020"/>
    <lineage>
        <taxon>Bacteria</taxon>
        <taxon>Pseudomonadati</taxon>
        <taxon>Pseudomonadota</taxon>
        <taxon>Alphaproteobacteria</taxon>
        <taxon>Hyphomicrobiales</taxon>
        <taxon>Phyllobacteriaceae</taxon>
        <taxon>Neomesorhizobium</taxon>
    </lineage>
</organism>
<dbReference type="Pfam" id="PF00375">
    <property type="entry name" value="SDF"/>
    <property type="match status" value="1"/>
</dbReference>
<feature type="non-terminal residue" evidence="7">
    <location>
        <position position="115"/>
    </location>
</feature>
<feature type="transmembrane region" description="Helical" evidence="6">
    <location>
        <begin position="91"/>
        <end position="111"/>
    </location>
</feature>
<dbReference type="RefSeq" id="WP_149763668.1">
    <property type="nucleotide sequence ID" value="NZ_FOSL01000031.1"/>
</dbReference>
<dbReference type="GO" id="GO:0015138">
    <property type="term" value="F:fumarate transmembrane transporter activity"/>
    <property type="evidence" value="ECO:0007669"/>
    <property type="project" value="TreeGrafter"/>
</dbReference>
<evidence type="ECO:0000256" key="3">
    <source>
        <dbReference type="ARBA" id="ARBA00022692"/>
    </source>
</evidence>
<dbReference type="PRINTS" id="PR00173">
    <property type="entry name" value="EDTRNSPORT"/>
</dbReference>
<dbReference type="Gene3D" id="1.10.3860.10">
    <property type="entry name" value="Sodium:dicarboxylate symporter"/>
    <property type="match status" value="1"/>
</dbReference>
<evidence type="ECO:0000256" key="2">
    <source>
        <dbReference type="ARBA" id="ARBA00022448"/>
    </source>
</evidence>
<dbReference type="PANTHER" id="PTHR42865:SF1">
    <property type="entry name" value="AEROBIC C4-DICARBOXYLATE TRANSPORT PROTEIN"/>
    <property type="match status" value="1"/>
</dbReference>
<keyword evidence="2" id="KW-0813">Transport</keyword>
<keyword evidence="3 6" id="KW-0812">Transmembrane</keyword>
<evidence type="ECO:0000313" key="7">
    <source>
        <dbReference type="EMBL" id="SFL09887.1"/>
    </source>
</evidence>
<evidence type="ECO:0000256" key="4">
    <source>
        <dbReference type="ARBA" id="ARBA00022989"/>
    </source>
</evidence>
<feature type="transmembrane region" description="Helical" evidence="6">
    <location>
        <begin position="52"/>
        <end position="71"/>
    </location>
</feature>
<evidence type="ECO:0000256" key="6">
    <source>
        <dbReference type="SAM" id="Phobius"/>
    </source>
</evidence>
<comment type="subcellular location">
    <subcellularLocation>
        <location evidence="1">Membrane</location>
        <topology evidence="1">Multi-pass membrane protein</topology>
    </subcellularLocation>
</comment>
<evidence type="ECO:0000256" key="1">
    <source>
        <dbReference type="ARBA" id="ARBA00004141"/>
    </source>
</evidence>